<evidence type="ECO:0000256" key="1">
    <source>
        <dbReference type="ARBA" id="ARBA00004604"/>
    </source>
</evidence>
<dbReference type="InterPro" id="IPR013934">
    <property type="entry name" value="Utp13_C"/>
</dbReference>
<feature type="repeat" description="WD" evidence="5">
    <location>
        <begin position="51"/>
        <end position="82"/>
    </location>
</feature>
<dbReference type="InterPro" id="IPR015943">
    <property type="entry name" value="WD40/YVTN_repeat-like_dom_sf"/>
</dbReference>
<dbReference type="SMART" id="SM00320">
    <property type="entry name" value="WD40"/>
    <property type="match status" value="2"/>
</dbReference>
<dbReference type="EMBL" id="KV965953">
    <property type="protein sequence ID" value="PIO16291.1"/>
    <property type="molecule type" value="Genomic_DNA"/>
</dbReference>
<reference evidence="8" key="1">
    <citation type="journal article" date="2017" name="Nat. Commun.">
        <title>The North American bullfrog draft genome provides insight into hormonal regulation of long noncoding RNA.</title>
        <authorList>
            <person name="Hammond S.A."/>
            <person name="Warren R.L."/>
            <person name="Vandervalk B.P."/>
            <person name="Kucuk E."/>
            <person name="Khan H."/>
            <person name="Gibb E.A."/>
            <person name="Pandoh P."/>
            <person name="Kirk H."/>
            <person name="Zhao Y."/>
            <person name="Jones M."/>
            <person name="Mungall A.J."/>
            <person name="Coope R."/>
            <person name="Pleasance S."/>
            <person name="Moore R.A."/>
            <person name="Holt R.A."/>
            <person name="Round J.M."/>
            <person name="Ohora S."/>
            <person name="Walle B.V."/>
            <person name="Veldhoen N."/>
            <person name="Helbing C.C."/>
            <person name="Birol I."/>
        </authorList>
    </citation>
    <scope>NUCLEOTIDE SEQUENCE [LARGE SCALE GENOMIC DNA]</scope>
</reference>
<dbReference type="Pfam" id="PF08625">
    <property type="entry name" value="Utp13"/>
    <property type="match status" value="1"/>
</dbReference>
<dbReference type="GO" id="GO:0000480">
    <property type="term" value="P:endonucleolytic cleavage in 5'-ETS of tricistronic rRNA transcript (SSU-rRNA, 5.8S rRNA, LSU-rRNA)"/>
    <property type="evidence" value="ECO:0007669"/>
    <property type="project" value="TreeGrafter"/>
</dbReference>
<proteinExistence type="predicted"/>
<dbReference type="OrthoDB" id="5414888at2759"/>
<feature type="repeat" description="WD" evidence="5">
    <location>
        <begin position="1"/>
        <end position="28"/>
    </location>
</feature>
<dbReference type="AlphaFoldDB" id="A0A2G9QMF5"/>
<evidence type="ECO:0000313" key="8">
    <source>
        <dbReference type="Proteomes" id="UP000228934"/>
    </source>
</evidence>
<dbReference type="GO" id="GO:0000472">
    <property type="term" value="P:endonucleolytic cleavage to generate mature 5'-end of SSU-rRNA from (SSU-rRNA, 5.8S rRNA, LSU-rRNA)"/>
    <property type="evidence" value="ECO:0007669"/>
    <property type="project" value="TreeGrafter"/>
</dbReference>
<dbReference type="Gene3D" id="2.130.10.10">
    <property type="entry name" value="YVTN repeat-like/Quinoprotein amine dehydrogenase"/>
    <property type="match status" value="1"/>
</dbReference>
<name>A0A2G9QMF5_AQUCT</name>
<dbReference type="Proteomes" id="UP000228934">
    <property type="component" value="Unassembled WGS sequence"/>
</dbReference>
<organism evidence="7 8">
    <name type="scientific">Aquarana catesbeiana</name>
    <name type="common">American bullfrog</name>
    <name type="synonym">Rana catesbeiana</name>
    <dbReference type="NCBI Taxonomy" id="8400"/>
    <lineage>
        <taxon>Eukaryota</taxon>
        <taxon>Metazoa</taxon>
        <taxon>Chordata</taxon>
        <taxon>Craniata</taxon>
        <taxon>Vertebrata</taxon>
        <taxon>Euteleostomi</taxon>
        <taxon>Amphibia</taxon>
        <taxon>Batrachia</taxon>
        <taxon>Anura</taxon>
        <taxon>Neobatrachia</taxon>
        <taxon>Ranoidea</taxon>
        <taxon>Ranidae</taxon>
        <taxon>Aquarana</taxon>
    </lineage>
</organism>
<accession>A0A2G9QMF5</accession>
<dbReference type="GO" id="GO:0032040">
    <property type="term" value="C:small-subunit processome"/>
    <property type="evidence" value="ECO:0007669"/>
    <property type="project" value="InterPro"/>
</dbReference>
<keyword evidence="8" id="KW-1185">Reference proteome</keyword>
<feature type="domain" description="U3 small nucleolar RNA-associated protein 13 C-terminal" evidence="6">
    <location>
        <begin position="136"/>
        <end position="245"/>
    </location>
</feature>
<comment type="subcellular location">
    <subcellularLocation>
        <location evidence="1">Nucleus</location>
        <location evidence="1">Nucleolus</location>
    </subcellularLocation>
</comment>
<dbReference type="PROSITE" id="PS50082">
    <property type="entry name" value="WD_REPEATS_2"/>
    <property type="match status" value="3"/>
</dbReference>
<dbReference type="GO" id="GO:0034511">
    <property type="term" value="F:U3 snoRNA binding"/>
    <property type="evidence" value="ECO:0007669"/>
    <property type="project" value="TreeGrafter"/>
</dbReference>
<dbReference type="SUPFAM" id="SSF50978">
    <property type="entry name" value="WD40 repeat-like"/>
    <property type="match status" value="1"/>
</dbReference>
<evidence type="ECO:0000256" key="5">
    <source>
        <dbReference type="PROSITE-ProRule" id="PRU00221"/>
    </source>
</evidence>
<keyword evidence="3" id="KW-0677">Repeat</keyword>
<feature type="non-terminal residue" evidence="7">
    <location>
        <position position="1"/>
    </location>
</feature>
<dbReference type="GO" id="GO:0030686">
    <property type="term" value="C:90S preribosome"/>
    <property type="evidence" value="ECO:0007669"/>
    <property type="project" value="TreeGrafter"/>
</dbReference>
<sequence length="245" mass="27427">LKESFIVSGSQDLTLKIWKLPESISSKQVKGQLPGMEGLHAACTEKAHDKIMFVSRGTQLVTSGSDGLLKLWTIKTNECVKTLDSHEDKVWGLHSNKLDNALVTGSADSSIVLWKDVTETELAEELAKKEDEILKKQELSNLLHEKRFLKALGLAITLDQPHTALIVIKAILQEPQGKDDLEKNLLRLRNDQKEAILRYCTIWNTNSRNCHEAQCVLNILLTHVPPDTLLQYSGIRGTVEALIPY</sequence>
<keyword evidence="2 5" id="KW-0853">WD repeat</keyword>
<dbReference type="PROSITE" id="PS50294">
    <property type="entry name" value="WD_REPEATS_REGION"/>
    <property type="match status" value="1"/>
</dbReference>
<feature type="repeat" description="WD" evidence="5">
    <location>
        <begin position="83"/>
        <end position="115"/>
    </location>
</feature>
<dbReference type="PANTHER" id="PTHR19854:SF15">
    <property type="entry name" value="TRANSDUCIN BETA-LIKE PROTEIN 3"/>
    <property type="match status" value="1"/>
</dbReference>
<feature type="non-terminal residue" evidence="7">
    <location>
        <position position="245"/>
    </location>
</feature>
<dbReference type="PANTHER" id="PTHR19854">
    <property type="entry name" value="TRANSDUCIN BETA-LIKE 3"/>
    <property type="match status" value="1"/>
</dbReference>
<evidence type="ECO:0000256" key="2">
    <source>
        <dbReference type="ARBA" id="ARBA00022574"/>
    </source>
</evidence>
<dbReference type="PRINTS" id="PR00320">
    <property type="entry name" value="GPROTEINBRPT"/>
</dbReference>
<evidence type="ECO:0000256" key="4">
    <source>
        <dbReference type="ARBA" id="ARBA00023242"/>
    </source>
</evidence>
<dbReference type="Pfam" id="PF00400">
    <property type="entry name" value="WD40"/>
    <property type="match status" value="2"/>
</dbReference>
<evidence type="ECO:0000256" key="3">
    <source>
        <dbReference type="ARBA" id="ARBA00022737"/>
    </source>
</evidence>
<gene>
    <name evidence="7" type="ORF">AB205_0148660</name>
</gene>
<dbReference type="InterPro" id="IPR020472">
    <property type="entry name" value="WD40_PAC1"/>
</dbReference>
<protein>
    <recommendedName>
        <fullName evidence="6">U3 small nucleolar RNA-associated protein 13 C-terminal domain-containing protein</fullName>
    </recommendedName>
</protein>
<dbReference type="InterPro" id="IPR036322">
    <property type="entry name" value="WD40_repeat_dom_sf"/>
</dbReference>
<keyword evidence="4" id="KW-0539">Nucleus</keyword>
<evidence type="ECO:0000313" key="7">
    <source>
        <dbReference type="EMBL" id="PIO16291.1"/>
    </source>
</evidence>
<evidence type="ECO:0000259" key="6">
    <source>
        <dbReference type="Pfam" id="PF08625"/>
    </source>
</evidence>
<dbReference type="InterPro" id="IPR001680">
    <property type="entry name" value="WD40_rpt"/>
</dbReference>